<feature type="compositionally biased region" description="Basic and acidic residues" evidence="1">
    <location>
        <begin position="278"/>
        <end position="287"/>
    </location>
</feature>
<evidence type="ECO:0000256" key="1">
    <source>
        <dbReference type="SAM" id="MobiDB-lite"/>
    </source>
</evidence>
<dbReference type="EMBL" id="KB295796">
    <property type="protein sequence ID" value="ELU12651.1"/>
    <property type="molecule type" value="Genomic_DNA"/>
</dbReference>
<evidence type="ECO:0000313" key="4">
    <source>
        <dbReference type="EnsemblMetazoa" id="CapteP185607"/>
    </source>
</evidence>
<keyword evidence="2" id="KW-0472">Membrane</keyword>
<accession>R7V8H9</accession>
<sequence length="296" mass="32672">MGAAGRSLSSSHKRNLTLISFQDILPEHEICIPICLEYHSQLTKFVKNGLSSLIKAHSIDLERRKVVVIVISIIIVLVVVIIILVWCLYKSKRNCNPPADPREEKGMLPGSSTSSTPDSSLSYEMNRAECNAQYGPPSSVFSSLTASSLPDNASTHTVEVDNMPLEHQEQGTKQKYLWPLNSSPDSGVNLLETDCVPSMEDEETLPKVDTLKDPLDSAEKSLPNGPSLKGKIKTNVPSQPPLHINKVKNCNIFIQCGDNNRLYQNPVPSSSFSDSEDEHANYDLREEVAEEEDVSV</sequence>
<dbReference type="EMBL" id="AMQN01005361">
    <property type="status" value="NOT_ANNOTATED_CDS"/>
    <property type="molecule type" value="Genomic_DNA"/>
</dbReference>
<protein>
    <submittedName>
        <fullName evidence="3 4">Uncharacterized protein</fullName>
    </submittedName>
</protein>
<proteinExistence type="predicted"/>
<feature type="transmembrane region" description="Helical" evidence="2">
    <location>
        <begin position="66"/>
        <end position="86"/>
    </location>
</feature>
<feature type="region of interest" description="Disordered" evidence="1">
    <location>
        <begin position="265"/>
        <end position="296"/>
    </location>
</feature>
<keyword evidence="2" id="KW-1133">Transmembrane helix</keyword>
<evidence type="ECO:0000313" key="5">
    <source>
        <dbReference type="Proteomes" id="UP000014760"/>
    </source>
</evidence>
<evidence type="ECO:0000313" key="3">
    <source>
        <dbReference type="EMBL" id="ELU12651.1"/>
    </source>
</evidence>
<keyword evidence="5" id="KW-1185">Reference proteome</keyword>
<reference evidence="5" key="1">
    <citation type="submission" date="2012-12" db="EMBL/GenBank/DDBJ databases">
        <authorList>
            <person name="Hellsten U."/>
            <person name="Grimwood J."/>
            <person name="Chapman J.A."/>
            <person name="Shapiro H."/>
            <person name="Aerts A."/>
            <person name="Otillar R.P."/>
            <person name="Terry A.Y."/>
            <person name="Boore J.L."/>
            <person name="Simakov O."/>
            <person name="Marletaz F."/>
            <person name="Cho S.-J."/>
            <person name="Edsinger-Gonzales E."/>
            <person name="Havlak P."/>
            <person name="Kuo D.-H."/>
            <person name="Larsson T."/>
            <person name="Lv J."/>
            <person name="Arendt D."/>
            <person name="Savage R."/>
            <person name="Osoegawa K."/>
            <person name="de Jong P."/>
            <person name="Lindberg D.R."/>
            <person name="Seaver E.C."/>
            <person name="Weisblat D.A."/>
            <person name="Putnam N.H."/>
            <person name="Grigoriev I.V."/>
            <person name="Rokhsar D.S."/>
        </authorList>
    </citation>
    <scope>NUCLEOTIDE SEQUENCE</scope>
    <source>
        <strain evidence="5">I ESC-2004</strain>
    </source>
</reference>
<reference evidence="4" key="3">
    <citation type="submission" date="2015-06" db="UniProtKB">
        <authorList>
            <consortium name="EnsemblMetazoa"/>
        </authorList>
    </citation>
    <scope>IDENTIFICATION</scope>
</reference>
<gene>
    <name evidence="3" type="ORF">CAPTEDRAFT_185607</name>
</gene>
<dbReference type="HOGENOM" id="CLU_940868_0_0_1"/>
<feature type="region of interest" description="Disordered" evidence="1">
    <location>
        <begin position="99"/>
        <end position="122"/>
    </location>
</feature>
<feature type="compositionally biased region" description="Low complexity" evidence="1">
    <location>
        <begin position="108"/>
        <end position="122"/>
    </location>
</feature>
<organism evidence="3">
    <name type="scientific">Capitella teleta</name>
    <name type="common">Polychaete worm</name>
    <dbReference type="NCBI Taxonomy" id="283909"/>
    <lineage>
        <taxon>Eukaryota</taxon>
        <taxon>Metazoa</taxon>
        <taxon>Spiralia</taxon>
        <taxon>Lophotrochozoa</taxon>
        <taxon>Annelida</taxon>
        <taxon>Polychaeta</taxon>
        <taxon>Sedentaria</taxon>
        <taxon>Scolecida</taxon>
        <taxon>Capitellidae</taxon>
        <taxon>Capitella</taxon>
    </lineage>
</organism>
<dbReference type="AlphaFoldDB" id="R7V8H9"/>
<reference evidence="3 5" key="2">
    <citation type="journal article" date="2013" name="Nature">
        <title>Insights into bilaterian evolution from three spiralian genomes.</title>
        <authorList>
            <person name="Simakov O."/>
            <person name="Marletaz F."/>
            <person name="Cho S.J."/>
            <person name="Edsinger-Gonzales E."/>
            <person name="Havlak P."/>
            <person name="Hellsten U."/>
            <person name="Kuo D.H."/>
            <person name="Larsson T."/>
            <person name="Lv J."/>
            <person name="Arendt D."/>
            <person name="Savage R."/>
            <person name="Osoegawa K."/>
            <person name="de Jong P."/>
            <person name="Grimwood J."/>
            <person name="Chapman J.A."/>
            <person name="Shapiro H."/>
            <person name="Aerts A."/>
            <person name="Otillar R.P."/>
            <person name="Terry A.Y."/>
            <person name="Boore J.L."/>
            <person name="Grigoriev I.V."/>
            <person name="Lindberg D.R."/>
            <person name="Seaver E.C."/>
            <person name="Weisblat D.A."/>
            <person name="Putnam N.H."/>
            <person name="Rokhsar D.S."/>
        </authorList>
    </citation>
    <scope>NUCLEOTIDE SEQUENCE</scope>
    <source>
        <strain evidence="3 5">I ESC-2004</strain>
    </source>
</reference>
<evidence type="ECO:0000256" key="2">
    <source>
        <dbReference type="SAM" id="Phobius"/>
    </source>
</evidence>
<feature type="region of interest" description="Disordered" evidence="1">
    <location>
        <begin position="212"/>
        <end position="240"/>
    </location>
</feature>
<dbReference type="EnsemblMetazoa" id="CapteT185607">
    <property type="protein sequence ID" value="CapteP185607"/>
    <property type="gene ID" value="CapteG185607"/>
</dbReference>
<keyword evidence="2" id="KW-0812">Transmembrane</keyword>
<dbReference type="Proteomes" id="UP000014760">
    <property type="component" value="Unassembled WGS sequence"/>
</dbReference>
<name>R7V8H9_CAPTE</name>